<dbReference type="SUPFAM" id="SSF50978">
    <property type="entry name" value="WD40 repeat-like"/>
    <property type="match status" value="1"/>
</dbReference>
<dbReference type="VEuPathDB" id="FungiDB:CXQ85_003331"/>
<dbReference type="InterPro" id="IPR015943">
    <property type="entry name" value="WD40/YVTN_repeat-like_dom_sf"/>
</dbReference>
<evidence type="ECO:0000313" key="4">
    <source>
        <dbReference type="Proteomes" id="UP000244309"/>
    </source>
</evidence>
<dbReference type="CDD" id="cd05840">
    <property type="entry name" value="PWWP_ScIOC4-like"/>
    <property type="match status" value="1"/>
</dbReference>
<feature type="region of interest" description="Disordered" evidence="1">
    <location>
        <begin position="36"/>
        <end position="70"/>
    </location>
</feature>
<dbReference type="InterPro" id="IPR000313">
    <property type="entry name" value="PWWP_dom"/>
</dbReference>
<feature type="region of interest" description="Disordered" evidence="1">
    <location>
        <begin position="653"/>
        <end position="711"/>
    </location>
</feature>
<evidence type="ECO:0000256" key="1">
    <source>
        <dbReference type="SAM" id="MobiDB-lite"/>
    </source>
</evidence>
<accession>A0A2V1ANX5</accession>
<dbReference type="InterPro" id="IPR035503">
    <property type="entry name" value="IOC4-like_PWWP"/>
</dbReference>
<dbReference type="STRING" id="45357.A0A2V1ANX5"/>
<organism evidence="3 4">
    <name type="scientific">Candidozyma haemuli</name>
    <dbReference type="NCBI Taxonomy" id="45357"/>
    <lineage>
        <taxon>Eukaryota</taxon>
        <taxon>Fungi</taxon>
        <taxon>Dikarya</taxon>
        <taxon>Ascomycota</taxon>
        <taxon>Saccharomycotina</taxon>
        <taxon>Pichiomycetes</taxon>
        <taxon>Metschnikowiaceae</taxon>
        <taxon>Candidozyma</taxon>
    </lineage>
</organism>
<dbReference type="Gene3D" id="2.30.30.140">
    <property type="match status" value="1"/>
</dbReference>
<evidence type="ECO:0000313" key="3">
    <source>
        <dbReference type="EMBL" id="PVH19485.1"/>
    </source>
</evidence>
<dbReference type="GeneID" id="37008662"/>
<dbReference type="Proteomes" id="UP000244309">
    <property type="component" value="Unassembled WGS sequence"/>
</dbReference>
<comment type="caution">
    <text evidence="3">The sequence shown here is derived from an EMBL/GenBank/DDBJ whole genome shotgun (WGS) entry which is preliminary data.</text>
</comment>
<name>A0A2V1ANX5_9ASCO</name>
<dbReference type="InterPro" id="IPR036322">
    <property type="entry name" value="WD40_repeat_dom_sf"/>
</dbReference>
<dbReference type="Gene3D" id="2.130.10.10">
    <property type="entry name" value="YVTN repeat-like/Quinoprotein amine dehydrogenase"/>
    <property type="match status" value="1"/>
</dbReference>
<protein>
    <recommendedName>
        <fullName evidence="2">PWWP domain-containing protein</fullName>
    </recommendedName>
</protein>
<feature type="compositionally biased region" description="Acidic residues" evidence="1">
    <location>
        <begin position="412"/>
        <end position="422"/>
    </location>
</feature>
<feature type="domain" description="PWWP" evidence="2">
    <location>
        <begin position="291"/>
        <end position="363"/>
    </location>
</feature>
<dbReference type="RefSeq" id="XP_025340425.1">
    <property type="nucleotide sequence ID" value="XM_025486977.1"/>
</dbReference>
<dbReference type="AlphaFoldDB" id="A0A2V1ANX5"/>
<keyword evidence="4" id="KW-1185">Reference proteome</keyword>
<feature type="compositionally biased region" description="Polar residues" evidence="1">
    <location>
        <begin position="655"/>
        <end position="664"/>
    </location>
</feature>
<dbReference type="SMART" id="SM00293">
    <property type="entry name" value="PWWP"/>
    <property type="match status" value="1"/>
</dbReference>
<proteinExistence type="predicted"/>
<dbReference type="Pfam" id="PF00855">
    <property type="entry name" value="PWWP"/>
    <property type="match status" value="1"/>
</dbReference>
<dbReference type="EMBL" id="PKFO01000002">
    <property type="protein sequence ID" value="PVH19485.1"/>
    <property type="molecule type" value="Genomic_DNA"/>
</dbReference>
<feature type="compositionally biased region" description="Basic and acidic residues" evidence="1">
    <location>
        <begin position="672"/>
        <end position="686"/>
    </location>
</feature>
<feature type="compositionally biased region" description="Basic and acidic residues" evidence="1">
    <location>
        <begin position="700"/>
        <end position="711"/>
    </location>
</feature>
<reference evidence="3 4" key="1">
    <citation type="submission" date="2017-12" db="EMBL/GenBank/DDBJ databases">
        <title>Genome Sequence of a Multidrug-Resistant Candida haemulonii Isolate from a Patient with Chronic Leg Ulcers in Israel.</title>
        <authorList>
            <person name="Chow N.A."/>
            <person name="Gade L."/>
            <person name="Batra D."/>
            <person name="Rowe L.A."/>
            <person name="Ben-Ami R."/>
            <person name="Loparev V.N."/>
            <person name="Litvintseva A.P."/>
        </authorList>
    </citation>
    <scope>NUCLEOTIDE SEQUENCE [LARGE SCALE GENOMIC DNA]</scope>
    <source>
        <strain evidence="3 4">B11899</strain>
    </source>
</reference>
<dbReference type="OrthoDB" id="62853at2759"/>
<dbReference type="SUPFAM" id="SSF63748">
    <property type="entry name" value="Tudor/PWWP/MBT"/>
    <property type="match status" value="1"/>
</dbReference>
<gene>
    <name evidence="3" type="ORF">CXQ85_003331</name>
</gene>
<sequence length="711" mass="77736">MISSLAMVSPSYAIVGNTDSSLALVSFNGGSEGQLGSSELSSISDTQISGPAREDSSRNLSKVDQLGASRGGHKIDQEDMVIQKFDPNRPFPKKCSSTAVVDVSFNGTLFAAAGSTVSTWDVIKQTRTAVARLSAPDSAAACSWLSPQLAVSAGAACGVSFWDTRVGTKKVHSVKVAKDNLYALKAAENGVYAAGADGKVYQIDLRASKKEEIDFGDLGAVVGMASGDQLAVVFESGALTSHCSSIYLSKTAMSDETNGLPLENEAADQEQNVPKSESGSSNLQEELGLTPKTIVLAKVKGYRAWPAMVLDEEILPENIKKLKPKSVKQQKKSSPTILVPVRFFSDDTYIWIRNHDLKILLDEEIQSFLDKHATAGKRKDELLVFAYELAKDPPDMQQFNLWGSRGQPEVSDSLEEEEEVEEPPQKKLKLKLSLKGSKDKSKKATKATKATKASKAKETKKTTTKSQAKAPAKKKATTKKTAPKEERYTSYEEYEKDLENANESDLEDDEYGSDWGLGESVYDFETGDYIFDNEKEQKHFVNEFPSSAQLQEDSAYYNEQFDNIFQKVAPTLLDGELKNENAIIKELRAAGKFAEEAPLAVFTKSPLYRCLLVAAHKPEEKLPFQKIKDAIKTLLKNFSLDTCELTMEDLVLPTPQETPNQTPGLTPGPENGIKEEAEVEEVRETPNPEASEDASNGQGNEEKAESVEAET</sequence>
<dbReference type="PROSITE" id="PS50812">
    <property type="entry name" value="PWWP"/>
    <property type="match status" value="1"/>
</dbReference>
<evidence type="ECO:0000259" key="2">
    <source>
        <dbReference type="PROSITE" id="PS50812"/>
    </source>
</evidence>
<feature type="region of interest" description="Disordered" evidence="1">
    <location>
        <begin position="398"/>
        <end position="493"/>
    </location>
</feature>